<feature type="region of interest" description="Disordered" evidence="1">
    <location>
        <begin position="225"/>
        <end position="296"/>
    </location>
</feature>
<feature type="compositionally biased region" description="Acidic residues" evidence="1">
    <location>
        <begin position="420"/>
        <end position="450"/>
    </location>
</feature>
<dbReference type="InterPro" id="IPR018571">
    <property type="entry name" value="Membrane_anchor_Opy2_N"/>
</dbReference>
<keyword evidence="2" id="KW-0472">Membrane</keyword>
<accession>M3ITB0</accession>
<dbReference type="eggNOG" id="ENOG502RY3X">
    <property type="taxonomic scope" value="Eukaryota"/>
</dbReference>
<dbReference type="OMA" id="SCPKYYC"/>
<dbReference type="AlphaFoldDB" id="M3ITB0"/>
<dbReference type="OrthoDB" id="2402916at2759"/>
<feature type="compositionally biased region" description="Polar residues" evidence="1">
    <location>
        <begin position="274"/>
        <end position="283"/>
    </location>
</feature>
<proteinExistence type="predicted"/>
<comment type="caution">
    <text evidence="4">The sequence shown here is derived from an EMBL/GenBank/DDBJ whole genome shotgun (WGS) entry which is preliminary data.</text>
</comment>
<feature type="region of interest" description="Disordered" evidence="1">
    <location>
        <begin position="138"/>
        <end position="182"/>
    </location>
</feature>
<dbReference type="EMBL" id="AOGT01000488">
    <property type="protein sequence ID" value="EMG49816.1"/>
    <property type="molecule type" value="Genomic_DNA"/>
</dbReference>
<feature type="compositionally biased region" description="Low complexity" evidence="1">
    <location>
        <begin position="382"/>
        <end position="399"/>
    </location>
</feature>
<feature type="domain" description="Membrane anchor Opy2 N-terminal" evidence="3">
    <location>
        <begin position="24"/>
        <end position="58"/>
    </location>
</feature>
<feature type="compositionally biased region" description="Polar residues" evidence="1">
    <location>
        <begin position="239"/>
        <end position="252"/>
    </location>
</feature>
<dbReference type="HOGENOM" id="CLU_035824_0_0_1"/>
<feature type="compositionally biased region" description="Low complexity" evidence="1">
    <location>
        <begin position="156"/>
        <end position="182"/>
    </location>
</feature>
<evidence type="ECO:0000256" key="2">
    <source>
        <dbReference type="SAM" id="Phobius"/>
    </source>
</evidence>
<dbReference type="Proteomes" id="UP000011777">
    <property type="component" value="Unassembled WGS sequence"/>
</dbReference>
<name>M3ITB0_CANMX</name>
<organism evidence="4 5">
    <name type="scientific">Candida maltosa (strain Xu316)</name>
    <name type="common">Yeast</name>
    <dbReference type="NCBI Taxonomy" id="1245528"/>
    <lineage>
        <taxon>Eukaryota</taxon>
        <taxon>Fungi</taxon>
        <taxon>Dikarya</taxon>
        <taxon>Ascomycota</taxon>
        <taxon>Saccharomycotina</taxon>
        <taxon>Pichiomycetes</taxon>
        <taxon>Debaryomycetaceae</taxon>
        <taxon>Candida/Lodderomyces clade</taxon>
        <taxon>Candida</taxon>
    </lineage>
</organism>
<dbReference type="Pfam" id="PF09463">
    <property type="entry name" value="Opy2"/>
    <property type="match status" value="1"/>
</dbReference>
<feature type="transmembrane region" description="Helical" evidence="2">
    <location>
        <begin position="69"/>
        <end position="94"/>
    </location>
</feature>
<keyword evidence="2" id="KW-0812">Transmembrane</keyword>
<evidence type="ECO:0000313" key="5">
    <source>
        <dbReference type="Proteomes" id="UP000011777"/>
    </source>
</evidence>
<evidence type="ECO:0000313" key="4">
    <source>
        <dbReference type="EMBL" id="EMG49816.1"/>
    </source>
</evidence>
<protein>
    <recommendedName>
        <fullName evidence="3">Membrane anchor Opy2 N-terminal domain-containing protein</fullName>
    </recommendedName>
</protein>
<dbReference type="STRING" id="1245528.M3ITB0"/>
<feature type="region of interest" description="Disordered" evidence="1">
    <location>
        <begin position="366"/>
        <end position="477"/>
    </location>
</feature>
<gene>
    <name evidence="4" type="ORF">G210_5349</name>
</gene>
<feature type="region of interest" description="Disordered" evidence="1">
    <location>
        <begin position="537"/>
        <end position="558"/>
    </location>
</feature>
<sequence length="558" mass="59430">MVNIPNVFQTDFETELLKRDDNGCVECPTSAGTCPECPSGQQCQLKSPTCNSCSSYYCAPAITTKSTPIGGIVGGVIGGVAFLALIAAVLYYFLYYRKRHPVMLDEDYEDDEDFLDDEISGYESSKITSIGGGAGAGGMGMGGFDPQSPGIRGPDSSISSPGSTANSSSNMQNSTSTTGNTSLSNSGAGITAAGISAAAAGGALVGANIPNGNGAVVAAPGVVNARKGLGPPRRKHNSRLSSYESFTKPKSNNRTKQQQLQARRTRQQRIIREANQQAQTQQIPADHPMFQPSNRNSVATSFSNASNILPIAYIPGVTVRPTKNNTRSIYSYDTDSLFSDLNTIENASIIGDVILANQNTATAEMYNHSPDSQASGRSRNMQTQQEVDQQQQQAQQQQQTSGGTMTAIKAQPRLVNVDRIEEEEEDESEDDLDDYGDIVPEESEDSDVDSDIGQITRATSVKKKDGQQLPPSQLGGSREILMDVGSSGNGNNNIVEGGIPLEYINMDNKRDGGTLNSTTGSFVLNVEFDQSPVITPIKTHYTDNSNDRGSPFADAHAS</sequence>
<evidence type="ECO:0000256" key="1">
    <source>
        <dbReference type="SAM" id="MobiDB-lite"/>
    </source>
</evidence>
<feature type="compositionally biased region" description="Polar residues" evidence="1">
    <location>
        <begin position="369"/>
        <end position="381"/>
    </location>
</feature>
<reference evidence="4 5" key="1">
    <citation type="submission" date="2013-02" db="EMBL/GenBank/DDBJ databases">
        <title>Genome sequence of Candida maltosa Xu316, a potential industrial strain for xylitol and ethanol production.</title>
        <authorList>
            <person name="Yu J."/>
            <person name="Wang Q."/>
            <person name="Geng X."/>
            <person name="Bao W."/>
            <person name="He P."/>
            <person name="Cai J."/>
        </authorList>
    </citation>
    <scope>NUCLEOTIDE SEQUENCE [LARGE SCALE GENOMIC DNA]</scope>
    <source>
        <strain evidence="5">Xu316</strain>
    </source>
</reference>
<keyword evidence="5" id="KW-1185">Reference proteome</keyword>
<evidence type="ECO:0000259" key="3">
    <source>
        <dbReference type="Pfam" id="PF09463"/>
    </source>
</evidence>
<keyword evidence="2" id="KW-1133">Transmembrane helix</keyword>